<dbReference type="Proteomes" id="UP000230423">
    <property type="component" value="Unassembled WGS sequence"/>
</dbReference>
<name>A0A2G9T874_TELCI</name>
<dbReference type="AlphaFoldDB" id="A0A2G9T874"/>
<dbReference type="PANTHER" id="PTHR24043:SF8">
    <property type="entry name" value="EGF-LIKE DOMAIN-CONTAINING PROTEIN"/>
    <property type="match status" value="1"/>
</dbReference>
<feature type="domain" description="EGF-like" evidence="3">
    <location>
        <begin position="56"/>
        <end position="91"/>
    </location>
</feature>
<evidence type="ECO:0000313" key="4">
    <source>
        <dbReference type="EMBL" id="PIO54161.1"/>
    </source>
</evidence>
<keyword evidence="5" id="KW-1185">Reference proteome</keyword>
<evidence type="ECO:0000259" key="3">
    <source>
        <dbReference type="PROSITE" id="PS50026"/>
    </source>
</evidence>
<keyword evidence="2" id="KW-1015">Disulfide bond</keyword>
<dbReference type="InterPro" id="IPR042635">
    <property type="entry name" value="MEGF10/SREC1/2-like"/>
</dbReference>
<proteinExistence type="predicted"/>
<dbReference type="GO" id="GO:0005044">
    <property type="term" value="F:scavenger receptor activity"/>
    <property type="evidence" value="ECO:0007669"/>
    <property type="project" value="InterPro"/>
</dbReference>
<evidence type="ECO:0000256" key="2">
    <source>
        <dbReference type="PROSITE-ProRule" id="PRU00076"/>
    </source>
</evidence>
<feature type="disulfide bond" evidence="2">
    <location>
        <begin position="1"/>
        <end position="10"/>
    </location>
</feature>
<feature type="domain" description="EGF-like" evidence="3">
    <location>
        <begin position="1"/>
        <end position="11"/>
    </location>
</feature>
<gene>
    <name evidence="4" type="ORF">TELCIR_24482</name>
</gene>
<comment type="caution">
    <text evidence="2">Lacks conserved residue(s) required for the propagation of feature annotation.</text>
</comment>
<evidence type="ECO:0000313" key="5">
    <source>
        <dbReference type="Proteomes" id="UP000230423"/>
    </source>
</evidence>
<accession>A0A2G9T874</accession>
<dbReference type="PROSITE" id="PS50026">
    <property type="entry name" value="EGF_3"/>
    <property type="match status" value="2"/>
</dbReference>
<evidence type="ECO:0000256" key="1">
    <source>
        <dbReference type="ARBA" id="ARBA00022536"/>
    </source>
</evidence>
<dbReference type="Pfam" id="PF00053">
    <property type="entry name" value="EGF_laminin"/>
    <property type="match status" value="1"/>
</dbReference>
<dbReference type="PANTHER" id="PTHR24043">
    <property type="entry name" value="SCAVENGER RECEPTOR CLASS F"/>
    <property type="match status" value="1"/>
</dbReference>
<dbReference type="EMBL" id="KZ400722">
    <property type="protein sequence ID" value="PIO54161.1"/>
    <property type="molecule type" value="Genomic_DNA"/>
</dbReference>
<dbReference type="Gene3D" id="2.170.300.10">
    <property type="entry name" value="Tie2 ligand-binding domain superfamily"/>
    <property type="match status" value="2"/>
</dbReference>
<feature type="non-terminal residue" evidence="4">
    <location>
        <position position="1"/>
    </location>
</feature>
<organism evidence="4 5">
    <name type="scientific">Teladorsagia circumcincta</name>
    <name type="common">Brown stomach worm</name>
    <name type="synonym">Ostertagia circumcincta</name>
    <dbReference type="NCBI Taxonomy" id="45464"/>
    <lineage>
        <taxon>Eukaryota</taxon>
        <taxon>Metazoa</taxon>
        <taxon>Ecdysozoa</taxon>
        <taxon>Nematoda</taxon>
        <taxon>Chromadorea</taxon>
        <taxon>Rhabditida</taxon>
        <taxon>Rhabditina</taxon>
        <taxon>Rhabditomorpha</taxon>
        <taxon>Strongyloidea</taxon>
        <taxon>Trichostrongylidae</taxon>
        <taxon>Teladorsagia</taxon>
    </lineage>
</organism>
<sequence length="96" mass="9951">CNLGYTGKTCEQSCPSGKYGLNCTLDCECHGNARCDPVQGCCDCPPGRYVCPAGFYGWYCSQSCSCQNGASCEPGDGQCLCPPGFEGDHSLTAAAA</sequence>
<reference evidence="4 5" key="1">
    <citation type="submission" date="2015-09" db="EMBL/GenBank/DDBJ databases">
        <title>Draft genome of the parasitic nematode Teladorsagia circumcincta isolate WARC Sus (inbred).</title>
        <authorList>
            <person name="Mitreva M."/>
        </authorList>
    </citation>
    <scope>NUCLEOTIDE SEQUENCE [LARGE SCALE GENOMIC DNA]</scope>
    <source>
        <strain evidence="4 5">S</strain>
    </source>
</reference>
<dbReference type="OrthoDB" id="5786002at2759"/>
<protein>
    <recommendedName>
        <fullName evidence="3">EGF-like domain-containing protein</fullName>
    </recommendedName>
</protein>
<dbReference type="InterPro" id="IPR002049">
    <property type="entry name" value="LE_dom"/>
</dbReference>
<dbReference type="InterPro" id="IPR000742">
    <property type="entry name" value="EGF"/>
</dbReference>
<keyword evidence="1 2" id="KW-0245">EGF-like domain</keyword>